<dbReference type="InterPro" id="IPR002104">
    <property type="entry name" value="Integrase_catalytic"/>
</dbReference>
<dbReference type="Proteomes" id="UP000813672">
    <property type="component" value="Unassembled WGS sequence"/>
</dbReference>
<evidence type="ECO:0000313" key="7">
    <source>
        <dbReference type="EMBL" id="MCE8539717.1"/>
    </source>
</evidence>
<accession>A0A9Q3ZS53</accession>
<feature type="domain" description="Tyr recombinase" evidence="5">
    <location>
        <begin position="408"/>
        <end position="561"/>
    </location>
</feature>
<dbReference type="RefSeq" id="WP_234221628.1">
    <property type="nucleotide sequence ID" value="NZ_JAGQAF010000015.1"/>
</dbReference>
<dbReference type="InterPro" id="IPR050090">
    <property type="entry name" value="Tyrosine_recombinase_XerCD"/>
</dbReference>
<feature type="domain" description="DUF6538" evidence="6">
    <location>
        <begin position="11"/>
        <end position="59"/>
    </location>
</feature>
<dbReference type="InterPro" id="IPR011010">
    <property type="entry name" value="DNA_brk_join_enz"/>
</dbReference>
<dbReference type="PANTHER" id="PTHR30349:SF41">
    <property type="entry name" value="INTEGRASE_RECOMBINASE PROTEIN MJ0367-RELATED"/>
    <property type="match status" value="1"/>
</dbReference>
<name>A0A9Q3ZS53_9RHOB</name>
<dbReference type="CDD" id="cd01184">
    <property type="entry name" value="INT_C_like_1"/>
    <property type="match status" value="1"/>
</dbReference>
<dbReference type="EMBL" id="JAGQAF010000015">
    <property type="protein sequence ID" value="MCE8539717.1"/>
    <property type="molecule type" value="Genomic_DNA"/>
</dbReference>
<comment type="similarity">
    <text evidence="1">Belongs to the 'phage' integrase family.</text>
</comment>
<proteinExistence type="inferred from homology"/>
<dbReference type="GO" id="GO:0015074">
    <property type="term" value="P:DNA integration"/>
    <property type="evidence" value="ECO:0007669"/>
    <property type="project" value="UniProtKB-KW"/>
</dbReference>
<keyword evidence="3" id="KW-0238">DNA-binding</keyword>
<dbReference type="AlphaFoldDB" id="A0A9Q3ZS53"/>
<dbReference type="Pfam" id="PF20172">
    <property type="entry name" value="DUF6538"/>
    <property type="match status" value="1"/>
</dbReference>
<evidence type="ECO:0000256" key="4">
    <source>
        <dbReference type="ARBA" id="ARBA00023172"/>
    </source>
</evidence>
<dbReference type="Gene3D" id="1.10.443.10">
    <property type="entry name" value="Intergrase catalytic core"/>
    <property type="match status" value="1"/>
</dbReference>
<dbReference type="Gene3D" id="1.10.150.130">
    <property type="match status" value="1"/>
</dbReference>
<evidence type="ECO:0000256" key="1">
    <source>
        <dbReference type="ARBA" id="ARBA00008857"/>
    </source>
</evidence>
<sequence>MSSPFSITKRKNSNNFYVRYYVPETHRAALGGKDEIWRSLRTSDLQVAKTRSITVAATIWNEILDAQHSTFDPAAPPPPEPTHAELEEAARYVYAAEVESDQEERADPANVALMDMGGKNEAKQWKREAKRLSNAIAKADFSFTNHEYWCDYFGFHFVPDSPKEQAFRQLLARAYLEAAQRFAEHAKGRFNGSPGDTTLFRPLAPAYVAPVAPPAPPAPVAPARQFNEPPLLDLWDRYVTQRCASIKPETVANRLQTVTMFANYVGFNRPADSITKVECRAFRDLLHELPKSASKLGKFKGMTVKQIVQANKALGLPTVSANTVKHLISDLSGFFGWLATEDVIEDNFWRGLAPEVIEDQRPPFAIDQLKTFFASPLFTGCERDGTIGKVTTSGAVLIRDWRFWLPLIAAFSGARQGEIAQLDTSDLRTVDGILCMEITNRGVDPTKSVKTRAAVRLIPVHTTLIALGLQDLAQRQHRSGHTRLFPELVRNRAGQFDKASKFYARYINRMNFTPDEAGKTPSFHSFRHTVIDAFRRADLTEAEFQPLVGHEHKSVTRGYGREATYGVAKRKEIIEKIEYPGLDLSALAVD</sequence>
<dbReference type="InterPro" id="IPR010998">
    <property type="entry name" value="Integrase_recombinase_N"/>
</dbReference>
<evidence type="ECO:0000256" key="3">
    <source>
        <dbReference type="ARBA" id="ARBA00023125"/>
    </source>
</evidence>
<comment type="caution">
    <text evidence="7">The sequence shown here is derived from an EMBL/GenBank/DDBJ whole genome shotgun (WGS) entry which is preliminary data.</text>
</comment>
<keyword evidence="2" id="KW-0229">DNA integration</keyword>
<protein>
    <submittedName>
        <fullName evidence="7">Site-specific integrase</fullName>
    </submittedName>
</protein>
<dbReference type="PANTHER" id="PTHR30349">
    <property type="entry name" value="PHAGE INTEGRASE-RELATED"/>
    <property type="match status" value="1"/>
</dbReference>
<dbReference type="Pfam" id="PF00589">
    <property type="entry name" value="Phage_integrase"/>
    <property type="match status" value="1"/>
</dbReference>
<dbReference type="InterPro" id="IPR046668">
    <property type="entry name" value="DUF6538"/>
</dbReference>
<dbReference type="SUPFAM" id="SSF56349">
    <property type="entry name" value="DNA breaking-rejoining enzymes"/>
    <property type="match status" value="1"/>
</dbReference>
<evidence type="ECO:0000259" key="5">
    <source>
        <dbReference type="Pfam" id="PF00589"/>
    </source>
</evidence>
<dbReference type="InterPro" id="IPR013762">
    <property type="entry name" value="Integrase-like_cat_sf"/>
</dbReference>
<gene>
    <name evidence="7" type="ORF">KBY27_19830</name>
</gene>
<keyword evidence="4" id="KW-0233">DNA recombination</keyword>
<dbReference type="GO" id="GO:0003677">
    <property type="term" value="F:DNA binding"/>
    <property type="evidence" value="ECO:0007669"/>
    <property type="project" value="UniProtKB-KW"/>
</dbReference>
<evidence type="ECO:0000313" key="8">
    <source>
        <dbReference type="Proteomes" id="UP000813672"/>
    </source>
</evidence>
<dbReference type="GO" id="GO:0006310">
    <property type="term" value="P:DNA recombination"/>
    <property type="evidence" value="ECO:0007669"/>
    <property type="project" value="UniProtKB-KW"/>
</dbReference>
<reference evidence="7" key="1">
    <citation type="journal article" date="2021" name="Environ. Microbiol.">
        <title>Cryptic niche differentiation of novel sediment ecotypes of Rugeria pomeroyi correlates with nitrate respiration.</title>
        <authorList>
            <person name="Lin X."/>
            <person name="McNichol J."/>
            <person name="Chu X."/>
            <person name="Qian Y."/>
            <person name="Luo H."/>
        </authorList>
    </citation>
    <scope>NUCLEOTIDE SEQUENCE</scope>
    <source>
        <strain evidence="7">SZCCDBB064</strain>
    </source>
</reference>
<evidence type="ECO:0000259" key="6">
    <source>
        <dbReference type="Pfam" id="PF20172"/>
    </source>
</evidence>
<evidence type="ECO:0000256" key="2">
    <source>
        <dbReference type="ARBA" id="ARBA00022908"/>
    </source>
</evidence>
<organism evidence="7 8">
    <name type="scientific">Ruegeria pomeroyi</name>
    <dbReference type="NCBI Taxonomy" id="89184"/>
    <lineage>
        <taxon>Bacteria</taxon>
        <taxon>Pseudomonadati</taxon>
        <taxon>Pseudomonadota</taxon>
        <taxon>Alphaproteobacteria</taxon>
        <taxon>Rhodobacterales</taxon>
        <taxon>Roseobacteraceae</taxon>
        <taxon>Ruegeria</taxon>
    </lineage>
</organism>